<evidence type="ECO:0000256" key="1">
    <source>
        <dbReference type="SAM" id="MobiDB-lite"/>
    </source>
</evidence>
<comment type="caution">
    <text evidence="4">The sequence shown here is derived from an EMBL/GenBank/DDBJ whole genome shotgun (WGS) entry which is preliminary data.</text>
</comment>
<dbReference type="AlphaFoldDB" id="A0AAN6VDI8"/>
<keyword evidence="2" id="KW-0472">Membrane</keyword>
<keyword evidence="2" id="KW-1133">Transmembrane helix</keyword>
<feature type="compositionally biased region" description="Basic and acidic residues" evidence="1">
    <location>
        <begin position="88"/>
        <end position="98"/>
    </location>
</feature>
<evidence type="ECO:0000313" key="5">
    <source>
        <dbReference type="Proteomes" id="UP001302745"/>
    </source>
</evidence>
<protein>
    <submittedName>
        <fullName evidence="4">Uncharacterized protein</fullName>
    </submittedName>
</protein>
<keyword evidence="3" id="KW-0732">Signal</keyword>
<proteinExistence type="predicted"/>
<keyword evidence="5" id="KW-1185">Reference proteome</keyword>
<feature type="transmembrane region" description="Helical" evidence="2">
    <location>
        <begin position="134"/>
        <end position="156"/>
    </location>
</feature>
<dbReference type="Proteomes" id="UP001302745">
    <property type="component" value="Unassembled WGS sequence"/>
</dbReference>
<evidence type="ECO:0000256" key="2">
    <source>
        <dbReference type="SAM" id="Phobius"/>
    </source>
</evidence>
<evidence type="ECO:0000256" key="3">
    <source>
        <dbReference type="SAM" id="SignalP"/>
    </source>
</evidence>
<keyword evidence="2" id="KW-0812">Transmembrane</keyword>
<reference evidence="4" key="1">
    <citation type="journal article" date="2023" name="Mol. Phylogenet. Evol.">
        <title>Genome-scale phylogeny and comparative genomics of the fungal order Sordariales.</title>
        <authorList>
            <person name="Hensen N."/>
            <person name="Bonometti L."/>
            <person name="Westerberg I."/>
            <person name="Brannstrom I.O."/>
            <person name="Guillou S."/>
            <person name="Cros-Aarteil S."/>
            <person name="Calhoun S."/>
            <person name="Haridas S."/>
            <person name="Kuo A."/>
            <person name="Mondo S."/>
            <person name="Pangilinan J."/>
            <person name="Riley R."/>
            <person name="LaButti K."/>
            <person name="Andreopoulos B."/>
            <person name="Lipzen A."/>
            <person name="Chen C."/>
            <person name="Yan M."/>
            <person name="Daum C."/>
            <person name="Ng V."/>
            <person name="Clum A."/>
            <person name="Steindorff A."/>
            <person name="Ohm R.A."/>
            <person name="Martin F."/>
            <person name="Silar P."/>
            <person name="Natvig D.O."/>
            <person name="Lalanne C."/>
            <person name="Gautier V."/>
            <person name="Ament-Velasquez S.L."/>
            <person name="Kruys A."/>
            <person name="Hutchinson M.I."/>
            <person name="Powell A.J."/>
            <person name="Barry K."/>
            <person name="Miller A.N."/>
            <person name="Grigoriev I.V."/>
            <person name="Debuchy R."/>
            <person name="Gladieux P."/>
            <person name="Hiltunen Thoren M."/>
            <person name="Johannesson H."/>
        </authorList>
    </citation>
    <scope>NUCLEOTIDE SEQUENCE</scope>
    <source>
        <strain evidence="4">CBS 538.74</strain>
    </source>
</reference>
<dbReference type="EMBL" id="MU857164">
    <property type="protein sequence ID" value="KAK4149399.1"/>
    <property type="molecule type" value="Genomic_DNA"/>
</dbReference>
<feature type="signal peptide" evidence="3">
    <location>
        <begin position="1"/>
        <end position="26"/>
    </location>
</feature>
<accession>A0AAN6VDI8</accession>
<feature type="region of interest" description="Disordered" evidence="1">
    <location>
        <begin position="33"/>
        <end position="105"/>
    </location>
</feature>
<name>A0AAN6VDI8_9PEZI</name>
<reference evidence="4" key="2">
    <citation type="submission" date="2023-05" db="EMBL/GenBank/DDBJ databases">
        <authorList>
            <consortium name="Lawrence Berkeley National Laboratory"/>
            <person name="Steindorff A."/>
            <person name="Hensen N."/>
            <person name="Bonometti L."/>
            <person name="Westerberg I."/>
            <person name="Brannstrom I.O."/>
            <person name="Guillou S."/>
            <person name="Cros-Aarteil S."/>
            <person name="Calhoun S."/>
            <person name="Haridas S."/>
            <person name="Kuo A."/>
            <person name="Mondo S."/>
            <person name="Pangilinan J."/>
            <person name="Riley R."/>
            <person name="Labutti K."/>
            <person name="Andreopoulos B."/>
            <person name="Lipzen A."/>
            <person name="Chen C."/>
            <person name="Yanf M."/>
            <person name="Daum C."/>
            <person name="Ng V."/>
            <person name="Clum A."/>
            <person name="Ohm R."/>
            <person name="Martin F."/>
            <person name="Silar P."/>
            <person name="Natvig D."/>
            <person name="Lalanne C."/>
            <person name="Gautier V."/>
            <person name="Ament-Velasquez S.L."/>
            <person name="Kruys A."/>
            <person name="Hutchinson M.I."/>
            <person name="Powell A.J."/>
            <person name="Barry K."/>
            <person name="Miller A.N."/>
            <person name="Grigoriev I.V."/>
            <person name="Debuchy R."/>
            <person name="Gladieux P."/>
            <person name="Thoren M.H."/>
            <person name="Johannesson H."/>
        </authorList>
    </citation>
    <scope>NUCLEOTIDE SEQUENCE</scope>
    <source>
        <strain evidence="4">CBS 538.74</strain>
    </source>
</reference>
<evidence type="ECO:0000313" key="4">
    <source>
        <dbReference type="EMBL" id="KAK4149399.1"/>
    </source>
</evidence>
<organism evidence="4 5">
    <name type="scientific">Chaetomidium leptoderma</name>
    <dbReference type="NCBI Taxonomy" id="669021"/>
    <lineage>
        <taxon>Eukaryota</taxon>
        <taxon>Fungi</taxon>
        <taxon>Dikarya</taxon>
        <taxon>Ascomycota</taxon>
        <taxon>Pezizomycotina</taxon>
        <taxon>Sordariomycetes</taxon>
        <taxon>Sordariomycetidae</taxon>
        <taxon>Sordariales</taxon>
        <taxon>Chaetomiaceae</taxon>
        <taxon>Chaetomidium</taxon>
    </lineage>
</organism>
<sequence>MKATNLYLALGAAQLALCAPVPGVAAAPRTWSPYLTQNDAPEPDRRDPSKLPQPKLIHPADGERIHPLSKHRNQGDRIPKTEGSSGWSRERPKSDATRLPHPVHNEDDDFDLMDIAHHGVPCHQGQSLRERNDMLVVFLAVVFMAVVVVMETWGSLFQRQGAIRLQDNASQPHISIRAALDDQNGIRDEKGHM</sequence>
<gene>
    <name evidence="4" type="ORF">C8A00DRAFT_38006</name>
</gene>
<feature type="chain" id="PRO_5042864072" evidence="3">
    <location>
        <begin position="27"/>
        <end position="193"/>
    </location>
</feature>